<gene>
    <name evidence="1" type="ORF">F383_33992</name>
</gene>
<sequence length="108" mass="11515">MKIFKPSPSFNFLLVLVIFTSVKNMVSKVEAGCELAVKGGGCPEVKQCAETCRPCYRGIGQITAFCRSAGGGIPFDECMCYFSHGAPCKLPAPPQCPGHPVVNNTTLD</sequence>
<accession>A0A0B0N069</accession>
<proteinExistence type="predicted"/>
<evidence type="ECO:0000313" key="2">
    <source>
        <dbReference type="Proteomes" id="UP000032142"/>
    </source>
</evidence>
<dbReference type="AlphaFoldDB" id="A0A0B0N069"/>
<comment type="caution">
    <text evidence="1">The sequence shown here is derived from an EMBL/GenBank/DDBJ whole genome shotgun (WGS) entry which is preliminary data.</text>
</comment>
<dbReference type="Proteomes" id="UP000032142">
    <property type="component" value="Unassembled WGS sequence"/>
</dbReference>
<keyword evidence="2" id="KW-1185">Reference proteome</keyword>
<evidence type="ECO:0000313" key="1">
    <source>
        <dbReference type="EMBL" id="KHG07753.1"/>
    </source>
</evidence>
<dbReference type="EMBL" id="JRRC01481333">
    <property type="protein sequence ID" value="KHG07753.1"/>
    <property type="molecule type" value="Genomic_DNA"/>
</dbReference>
<reference evidence="2" key="1">
    <citation type="submission" date="2014-09" db="EMBL/GenBank/DDBJ databases">
        <authorList>
            <person name="Mudge J."/>
            <person name="Ramaraj T."/>
            <person name="Lindquist I.E."/>
            <person name="Bharti A.K."/>
            <person name="Sundararajan A."/>
            <person name="Cameron C.T."/>
            <person name="Woodward J.E."/>
            <person name="May G.D."/>
            <person name="Brubaker C."/>
            <person name="Broadhvest J."/>
            <person name="Wilkins T.A."/>
        </authorList>
    </citation>
    <scope>NUCLEOTIDE SEQUENCE</scope>
    <source>
        <strain evidence="2">cv. AKA8401</strain>
    </source>
</reference>
<name>A0A0B0N069_GOSAR</name>
<dbReference type="OrthoDB" id="1740607at2759"/>
<dbReference type="OMA" id="IPFDECM"/>
<dbReference type="KEGG" id="gab:108452673"/>
<organism evidence="1 2">
    <name type="scientific">Gossypium arboreum</name>
    <name type="common">Tree cotton</name>
    <name type="synonym">Gossypium nanking</name>
    <dbReference type="NCBI Taxonomy" id="29729"/>
    <lineage>
        <taxon>Eukaryota</taxon>
        <taxon>Viridiplantae</taxon>
        <taxon>Streptophyta</taxon>
        <taxon>Embryophyta</taxon>
        <taxon>Tracheophyta</taxon>
        <taxon>Spermatophyta</taxon>
        <taxon>Magnoliopsida</taxon>
        <taxon>eudicotyledons</taxon>
        <taxon>Gunneridae</taxon>
        <taxon>Pentapetalae</taxon>
        <taxon>rosids</taxon>
        <taxon>malvids</taxon>
        <taxon>Malvales</taxon>
        <taxon>Malvaceae</taxon>
        <taxon>Malvoideae</taxon>
        <taxon>Gossypium</taxon>
    </lineage>
</organism>
<protein>
    <submittedName>
        <fullName evidence="1">Uncharacterized protein</fullName>
    </submittedName>
</protein>